<reference evidence="3" key="1">
    <citation type="submission" date="2019-04" db="EMBL/GenBank/DDBJ databases">
        <authorList>
            <consortium name="Science for Life Laboratories"/>
        </authorList>
    </citation>
    <scope>NUCLEOTIDE SEQUENCE</scope>
    <source>
        <strain evidence="3">MBLW1</strain>
    </source>
</reference>
<sequence length="531" mass="58176">MMLDCLQSQAQRQPDVVAIRTDRSHLTYAQHVDWVGRVAWQLLDAGARPGDRVGLWARNQLGWLPTDLGIAAAGAVSVPLHAELPDAMVAEQLRRAGCRLVFVGDDERAARLQASSASQNEWQIFQIPESFDALPPPFFRDWPPRLRSETDLATILFTSGTTGVPKGVMLSHRNVFHNAITTQTEIPWGVAATMLNSLPFSHIYARVSDGYQAIIAGATLLLSESPERIPRLLQEFRPTQVRNVPRFYEKLLHTISHPNELPRMLGGRIRTLFVGGAGLPPAVAQVYAAAGLPLLQGYGLTETSPTHCVNRPHANRIGTVGQPLPGYDVQIASDGEVLLRGANVMLGYWNDPQATAEAIRDGWLHTGDLGELDADGFLRISGRKKDLIVFSTGRKVVPETVESRLRAIPGMDQALVFGEGWPFLIGLLIWPGELSEVEIGKQVTAALADLPPWEQLAGWVIRREPLSIQAGEVTVSHKPRRGIIFERHETALLQCRDSILSQNSARHSAAADADAPSPTPAPRRGKMPETP</sequence>
<evidence type="ECO:0000259" key="2">
    <source>
        <dbReference type="Pfam" id="PF00501"/>
    </source>
</evidence>
<dbReference type="InParanoid" id="A0A6C2YIP2"/>
<dbReference type="GO" id="GO:0016020">
    <property type="term" value="C:membrane"/>
    <property type="evidence" value="ECO:0007669"/>
    <property type="project" value="TreeGrafter"/>
</dbReference>
<feature type="compositionally biased region" description="Low complexity" evidence="1">
    <location>
        <begin position="504"/>
        <end position="516"/>
    </location>
</feature>
<evidence type="ECO:0000313" key="3">
    <source>
        <dbReference type="EMBL" id="VIP00852.1"/>
    </source>
</evidence>
<keyword evidence="4" id="KW-1185">Reference proteome</keyword>
<protein>
    <recommendedName>
        <fullName evidence="2">AMP-dependent synthetase/ligase domain-containing protein</fullName>
    </recommendedName>
</protein>
<dbReference type="PANTHER" id="PTHR43272:SF52">
    <property type="entry name" value="AMP-DEPENDENT SYNTHETASE_LIGASE DOMAIN-CONTAINING PROTEIN"/>
    <property type="match status" value="1"/>
</dbReference>
<feature type="region of interest" description="Disordered" evidence="1">
    <location>
        <begin position="504"/>
        <end position="531"/>
    </location>
</feature>
<dbReference type="Gene3D" id="3.40.50.12780">
    <property type="entry name" value="N-terminal domain of ligase-like"/>
    <property type="match status" value="1"/>
</dbReference>
<name>A0A6C2YIP2_9BACT</name>
<organism evidence="3">
    <name type="scientific">Tuwongella immobilis</name>
    <dbReference type="NCBI Taxonomy" id="692036"/>
    <lineage>
        <taxon>Bacteria</taxon>
        <taxon>Pseudomonadati</taxon>
        <taxon>Planctomycetota</taxon>
        <taxon>Planctomycetia</taxon>
        <taxon>Gemmatales</taxon>
        <taxon>Gemmataceae</taxon>
        <taxon>Tuwongella</taxon>
    </lineage>
</organism>
<dbReference type="KEGG" id="tim:GMBLW1_31080"/>
<dbReference type="InterPro" id="IPR042099">
    <property type="entry name" value="ANL_N_sf"/>
</dbReference>
<dbReference type="CDD" id="cd05907">
    <property type="entry name" value="VL_LC_FACS_like"/>
    <property type="match status" value="1"/>
</dbReference>
<gene>
    <name evidence="3" type="ORF">GMBLW1_31080</name>
</gene>
<dbReference type="Pfam" id="PF00501">
    <property type="entry name" value="AMP-binding"/>
    <property type="match status" value="1"/>
</dbReference>
<dbReference type="EMBL" id="LR586016">
    <property type="protein sequence ID" value="VIP00852.1"/>
    <property type="molecule type" value="Genomic_DNA"/>
</dbReference>
<evidence type="ECO:0000313" key="4">
    <source>
        <dbReference type="Proteomes" id="UP000464378"/>
    </source>
</evidence>
<proteinExistence type="predicted"/>
<feature type="domain" description="AMP-dependent synthetase/ligase" evidence="2">
    <location>
        <begin position="7"/>
        <end position="349"/>
    </location>
</feature>
<dbReference type="EMBL" id="LR593887">
    <property type="protein sequence ID" value="VTR97122.1"/>
    <property type="molecule type" value="Genomic_DNA"/>
</dbReference>
<dbReference type="PANTHER" id="PTHR43272">
    <property type="entry name" value="LONG-CHAIN-FATTY-ACID--COA LIGASE"/>
    <property type="match status" value="1"/>
</dbReference>
<keyword evidence="3" id="KW-0436">Ligase</keyword>
<dbReference type="GO" id="GO:0004467">
    <property type="term" value="F:long-chain fatty acid-CoA ligase activity"/>
    <property type="evidence" value="ECO:0007669"/>
    <property type="project" value="TreeGrafter"/>
</dbReference>
<evidence type="ECO:0000256" key="1">
    <source>
        <dbReference type="SAM" id="MobiDB-lite"/>
    </source>
</evidence>
<dbReference type="FunCoup" id="A0A6C2YIP2">
    <property type="interactions" value="347"/>
</dbReference>
<dbReference type="SUPFAM" id="SSF56801">
    <property type="entry name" value="Acetyl-CoA synthetase-like"/>
    <property type="match status" value="1"/>
</dbReference>
<dbReference type="AlphaFoldDB" id="A0A6C2YIP2"/>
<dbReference type="PROSITE" id="PS00455">
    <property type="entry name" value="AMP_BINDING"/>
    <property type="match status" value="1"/>
</dbReference>
<dbReference type="Proteomes" id="UP000464378">
    <property type="component" value="Chromosome"/>
</dbReference>
<accession>A0A6C2YIP2</accession>
<dbReference type="InterPro" id="IPR020845">
    <property type="entry name" value="AMP-binding_CS"/>
</dbReference>
<dbReference type="InterPro" id="IPR000873">
    <property type="entry name" value="AMP-dep_synth/lig_dom"/>
</dbReference>
<dbReference type="Pfam" id="PF23562">
    <property type="entry name" value="AMP-binding_C_3"/>
    <property type="match status" value="1"/>
</dbReference>